<dbReference type="PROSITE" id="PS50089">
    <property type="entry name" value="ZF_RING_2"/>
    <property type="match status" value="1"/>
</dbReference>
<dbReference type="InterPro" id="IPR050731">
    <property type="entry name" value="HRD1_E3_ubiq-ligases"/>
</dbReference>
<dbReference type="GO" id="GO:0008270">
    <property type="term" value="F:zinc ion binding"/>
    <property type="evidence" value="ECO:0007669"/>
    <property type="project" value="UniProtKB-KW"/>
</dbReference>
<feature type="compositionally biased region" description="Polar residues" evidence="5">
    <location>
        <begin position="179"/>
        <end position="190"/>
    </location>
</feature>
<dbReference type="AlphaFoldDB" id="A0A9W8XRU2"/>
<reference evidence="7" key="1">
    <citation type="submission" date="2022-10" db="EMBL/GenBank/DDBJ databases">
        <title>Tapping the CABI collections for fungal endophytes: first genome assemblies for Collariella, Neodidymelliopsis, Ascochyta clinopodiicola, Didymella pomorum, Didymosphaeria variabile, Neocosmospora piperis and Neocucurbitaria cava.</title>
        <authorList>
            <person name="Hill R."/>
        </authorList>
    </citation>
    <scope>NUCLEOTIDE SEQUENCE</scope>
    <source>
        <strain evidence="7">IMI 356815</strain>
    </source>
</reference>
<feature type="compositionally biased region" description="Basic and acidic residues" evidence="5">
    <location>
        <begin position="228"/>
        <end position="243"/>
    </location>
</feature>
<evidence type="ECO:0000256" key="4">
    <source>
        <dbReference type="PROSITE-ProRule" id="PRU00175"/>
    </source>
</evidence>
<evidence type="ECO:0000313" key="7">
    <source>
        <dbReference type="EMBL" id="KAJ4357394.1"/>
    </source>
</evidence>
<dbReference type="SUPFAM" id="SSF57850">
    <property type="entry name" value="RING/U-box"/>
    <property type="match status" value="1"/>
</dbReference>
<dbReference type="Gene3D" id="3.30.40.10">
    <property type="entry name" value="Zinc/RING finger domain, C3HC4 (zinc finger)"/>
    <property type="match status" value="1"/>
</dbReference>
<dbReference type="Pfam" id="PF13639">
    <property type="entry name" value="zf-RING_2"/>
    <property type="match status" value="1"/>
</dbReference>
<dbReference type="PANTHER" id="PTHR22763:SF162">
    <property type="entry name" value="TRANSMEMBRANE E3 UBIQUITIN-PROTEIN LIGASE 1"/>
    <property type="match status" value="1"/>
</dbReference>
<evidence type="ECO:0000313" key="8">
    <source>
        <dbReference type="Proteomes" id="UP001140513"/>
    </source>
</evidence>
<evidence type="ECO:0000256" key="2">
    <source>
        <dbReference type="ARBA" id="ARBA00022771"/>
    </source>
</evidence>
<dbReference type="GeneID" id="80905499"/>
<dbReference type="CDD" id="cd16448">
    <property type="entry name" value="RING-H2"/>
    <property type="match status" value="1"/>
</dbReference>
<accession>A0A9W8XRU2</accession>
<dbReference type="EMBL" id="JAPEUX010000002">
    <property type="protein sequence ID" value="KAJ4357394.1"/>
    <property type="molecule type" value="Genomic_DNA"/>
</dbReference>
<dbReference type="GO" id="GO:0061630">
    <property type="term" value="F:ubiquitin protein ligase activity"/>
    <property type="evidence" value="ECO:0007669"/>
    <property type="project" value="TreeGrafter"/>
</dbReference>
<dbReference type="InterPro" id="IPR001841">
    <property type="entry name" value="Znf_RING"/>
</dbReference>
<dbReference type="PANTHER" id="PTHR22763">
    <property type="entry name" value="RING ZINC FINGER PROTEIN"/>
    <property type="match status" value="1"/>
</dbReference>
<keyword evidence="2 4" id="KW-0863">Zinc-finger</keyword>
<evidence type="ECO:0000256" key="3">
    <source>
        <dbReference type="ARBA" id="ARBA00022833"/>
    </source>
</evidence>
<sequence length="265" mass="30065">MDAQEDQAREARFDAMFAEEDKEHHIVPFRPLAYFIKFHVHYLPVDTSTSRRECPICREDTSESHERMMEIDLPNCHHIFGADCFERYIQRSHTCPMCREMWFEERLTREVPSRERRVMIEIVVANQQLADATADALERDDGGIIGNLMGAGVAEVDDEEDTETQDSANEEEANSSNERSTITPSVNSELEATRIEVTFGAGTETESDTDTNNETESEVSSDGGRTIVHSEDHLASHDVDRAGHSRRSGSDDDAAAPPRQRRRYD</sequence>
<feature type="compositionally biased region" description="Acidic residues" evidence="5">
    <location>
        <begin position="155"/>
        <end position="173"/>
    </location>
</feature>
<feature type="region of interest" description="Disordered" evidence="5">
    <location>
        <begin position="154"/>
        <end position="265"/>
    </location>
</feature>
<dbReference type="OrthoDB" id="3793892at2759"/>
<keyword evidence="1" id="KW-0479">Metal-binding</keyword>
<dbReference type="GO" id="GO:0043161">
    <property type="term" value="P:proteasome-mediated ubiquitin-dependent protein catabolic process"/>
    <property type="evidence" value="ECO:0007669"/>
    <property type="project" value="TreeGrafter"/>
</dbReference>
<name>A0A9W8XRU2_9PLEO</name>
<evidence type="ECO:0000259" key="6">
    <source>
        <dbReference type="PROSITE" id="PS50089"/>
    </source>
</evidence>
<dbReference type="Proteomes" id="UP001140513">
    <property type="component" value="Unassembled WGS sequence"/>
</dbReference>
<keyword evidence="3" id="KW-0862">Zinc</keyword>
<feature type="domain" description="RING-type" evidence="6">
    <location>
        <begin position="54"/>
        <end position="99"/>
    </location>
</feature>
<feature type="compositionally biased region" description="Acidic residues" evidence="5">
    <location>
        <begin position="205"/>
        <end position="219"/>
    </location>
</feature>
<dbReference type="GO" id="GO:0012505">
    <property type="term" value="C:endomembrane system"/>
    <property type="evidence" value="ECO:0007669"/>
    <property type="project" value="TreeGrafter"/>
</dbReference>
<organism evidence="7 8">
    <name type="scientific">Didymosphaeria variabile</name>
    <dbReference type="NCBI Taxonomy" id="1932322"/>
    <lineage>
        <taxon>Eukaryota</taxon>
        <taxon>Fungi</taxon>
        <taxon>Dikarya</taxon>
        <taxon>Ascomycota</taxon>
        <taxon>Pezizomycotina</taxon>
        <taxon>Dothideomycetes</taxon>
        <taxon>Pleosporomycetidae</taxon>
        <taxon>Pleosporales</taxon>
        <taxon>Massarineae</taxon>
        <taxon>Didymosphaeriaceae</taxon>
        <taxon>Didymosphaeria</taxon>
    </lineage>
</organism>
<protein>
    <recommendedName>
        <fullName evidence="6">RING-type domain-containing protein</fullName>
    </recommendedName>
</protein>
<evidence type="ECO:0000256" key="5">
    <source>
        <dbReference type="SAM" id="MobiDB-lite"/>
    </source>
</evidence>
<gene>
    <name evidence="7" type="ORF">N0V89_001969</name>
</gene>
<keyword evidence="8" id="KW-1185">Reference proteome</keyword>
<proteinExistence type="predicted"/>
<evidence type="ECO:0000256" key="1">
    <source>
        <dbReference type="ARBA" id="ARBA00022723"/>
    </source>
</evidence>
<dbReference type="RefSeq" id="XP_056074253.1">
    <property type="nucleotide sequence ID" value="XM_056210780.1"/>
</dbReference>
<comment type="caution">
    <text evidence="7">The sequence shown here is derived from an EMBL/GenBank/DDBJ whole genome shotgun (WGS) entry which is preliminary data.</text>
</comment>
<dbReference type="InterPro" id="IPR013083">
    <property type="entry name" value="Znf_RING/FYVE/PHD"/>
</dbReference>